<evidence type="ECO:0000256" key="1">
    <source>
        <dbReference type="SAM" id="MobiDB-lite"/>
    </source>
</evidence>
<feature type="domain" description="HTH araC/xylS-type" evidence="2">
    <location>
        <begin position="1"/>
        <end position="54"/>
    </location>
</feature>
<evidence type="ECO:0000313" key="3">
    <source>
        <dbReference type="EMBL" id="KFG71989.1"/>
    </source>
</evidence>
<evidence type="ECO:0000313" key="4">
    <source>
        <dbReference type="Proteomes" id="UP000029095"/>
    </source>
</evidence>
<protein>
    <recommendedName>
        <fullName evidence="2">HTH araC/xylS-type domain-containing protein</fullName>
    </recommendedName>
</protein>
<sequence length="59" mass="6174">MARPTASRPRAATAGAGDEPVDRVAARTGVGSPAATRRHMRYVLGVSPRAYRDTSYGSA</sequence>
<dbReference type="EMBL" id="JNFQ01000004">
    <property type="protein sequence ID" value="KFG71989.1"/>
    <property type="molecule type" value="Genomic_DNA"/>
</dbReference>
<accession>A0A086MSX1</accession>
<organism evidence="3 4">
    <name type="scientific">Streptomyces mutabilis</name>
    <dbReference type="NCBI Taxonomy" id="67332"/>
    <lineage>
        <taxon>Bacteria</taxon>
        <taxon>Bacillati</taxon>
        <taxon>Actinomycetota</taxon>
        <taxon>Actinomycetes</taxon>
        <taxon>Kitasatosporales</taxon>
        <taxon>Streptomycetaceae</taxon>
        <taxon>Streptomyces</taxon>
    </lineage>
</organism>
<proteinExistence type="predicted"/>
<feature type="compositionally biased region" description="Low complexity" evidence="1">
    <location>
        <begin position="1"/>
        <end position="17"/>
    </location>
</feature>
<keyword evidence="4" id="KW-1185">Reference proteome</keyword>
<dbReference type="PROSITE" id="PS01124">
    <property type="entry name" value="HTH_ARAC_FAMILY_2"/>
    <property type="match status" value="1"/>
</dbReference>
<dbReference type="AlphaFoldDB" id="A0A086MSX1"/>
<reference evidence="3 4" key="1">
    <citation type="submission" date="2014-05" db="EMBL/GenBank/DDBJ databases">
        <title>Complete genome sequence of the Streptomyces mutabilis TRM45540.</title>
        <authorList>
            <person name="Luo X."/>
            <person name="Zhang L."/>
        </authorList>
    </citation>
    <scope>NUCLEOTIDE SEQUENCE [LARGE SCALE GENOMIC DNA]</scope>
    <source>
        <strain evidence="3 4">TRM45540</strain>
    </source>
</reference>
<dbReference type="GO" id="GO:0003700">
    <property type="term" value="F:DNA-binding transcription factor activity"/>
    <property type="evidence" value="ECO:0007669"/>
    <property type="project" value="InterPro"/>
</dbReference>
<gene>
    <name evidence="3" type="ORF">FM21_31005</name>
</gene>
<feature type="region of interest" description="Disordered" evidence="1">
    <location>
        <begin position="1"/>
        <end position="33"/>
    </location>
</feature>
<dbReference type="InterPro" id="IPR018060">
    <property type="entry name" value="HTH_AraC"/>
</dbReference>
<comment type="caution">
    <text evidence="3">The sequence shown here is derived from an EMBL/GenBank/DDBJ whole genome shotgun (WGS) entry which is preliminary data.</text>
</comment>
<dbReference type="Proteomes" id="UP000029095">
    <property type="component" value="Unassembled WGS sequence"/>
</dbReference>
<dbReference type="RefSeq" id="WP_043384000.1">
    <property type="nucleotide sequence ID" value="NZ_KN039948.1"/>
</dbReference>
<name>A0A086MSX1_9ACTN</name>
<dbReference type="HOGENOM" id="CLU_2958914_0_0_11"/>
<dbReference type="GO" id="GO:0043565">
    <property type="term" value="F:sequence-specific DNA binding"/>
    <property type="evidence" value="ECO:0007669"/>
    <property type="project" value="InterPro"/>
</dbReference>
<evidence type="ECO:0000259" key="2">
    <source>
        <dbReference type="PROSITE" id="PS01124"/>
    </source>
</evidence>